<keyword evidence="4 16" id="KW-0812">Transmembrane</keyword>
<evidence type="ECO:0000256" key="14">
    <source>
        <dbReference type="PROSITE-ProRule" id="PRU00124"/>
    </source>
</evidence>
<evidence type="ECO:0000256" key="15">
    <source>
        <dbReference type="SAM" id="MobiDB-lite"/>
    </source>
</evidence>
<dbReference type="Pfam" id="PF00057">
    <property type="entry name" value="Ldl_recept_a"/>
    <property type="match status" value="2"/>
</dbReference>
<evidence type="ECO:0000256" key="7">
    <source>
        <dbReference type="ARBA" id="ARBA00022989"/>
    </source>
</evidence>
<evidence type="ECO:0000256" key="1">
    <source>
        <dbReference type="ARBA" id="ARBA00004479"/>
    </source>
</evidence>
<gene>
    <name evidence="18" type="ORF">QTO34_010519</name>
</gene>
<keyword evidence="12" id="KW-0325">Glycoprotein</keyword>
<dbReference type="GO" id="GO:0006897">
    <property type="term" value="P:endocytosis"/>
    <property type="evidence" value="ECO:0007669"/>
    <property type="project" value="UniProtKB-KW"/>
</dbReference>
<keyword evidence="9 14" id="KW-1015">Disulfide bond</keyword>
<dbReference type="FunFam" id="4.10.400.10:FF:000050">
    <property type="entry name" value="low-density lipoprotein receptor-related protein 10"/>
    <property type="match status" value="1"/>
</dbReference>
<feature type="disulfide bond" evidence="14">
    <location>
        <begin position="169"/>
        <end position="181"/>
    </location>
</feature>
<dbReference type="PRINTS" id="PR00261">
    <property type="entry name" value="LDLRECEPTOR"/>
</dbReference>
<feature type="disulfide bond" evidence="14">
    <location>
        <begin position="439"/>
        <end position="457"/>
    </location>
</feature>
<comment type="subcellular location">
    <subcellularLocation>
        <location evidence="13">Membrane</location>
        <location evidence="13">Coated pit</location>
    </subcellularLocation>
    <subcellularLocation>
        <location evidence="1">Membrane</location>
        <topology evidence="1">Single-pass type I membrane protein</topology>
    </subcellularLocation>
</comment>
<dbReference type="PROSITE" id="PS01209">
    <property type="entry name" value="LDLRA_1"/>
    <property type="match status" value="2"/>
</dbReference>
<evidence type="ECO:0000313" key="19">
    <source>
        <dbReference type="Proteomes" id="UP001177744"/>
    </source>
</evidence>
<dbReference type="InterPro" id="IPR002172">
    <property type="entry name" value="LDrepeatLR_classA_rpt"/>
</dbReference>
<comment type="caution">
    <text evidence="14">Lacks conserved residue(s) required for the propagation of feature annotation.</text>
</comment>
<evidence type="ECO:0000256" key="12">
    <source>
        <dbReference type="ARBA" id="ARBA00023180"/>
    </source>
</evidence>
<dbReference type="PROSITE" id="PS01180">
    <property type="entry name" value="CUB"/>
    <property type="match status" value="2"/>
</dbReference>
<dbReference type="SUPFAM" id="SSF57424">
    <property type="entry name" value="LDL receptor-like module"/>
    <property type="match status" value="3"/>
</dbReference>
<feature type="disulfide bond" evidence="14">
    <location>
        <begin position="451"/>
        <end position="466"/>
    </location>
</feature>
<evidence type="ECO:0000256" key="4">
    <source>
        <dbReference type="ARBA" id="ARBA00022692"/>
    </source>
</evidence>
<keyword evidence="10" id="KW-0675">Receptor</keyword>
<sequence>MLGGGGAPNLCEVGFAHILLLVPLQESLNIVLTGRLSSAVPALAACSGKLEQHTERRGVIYSPAWPLNYPPGTNCSWYIQGDRGDMITISFRNFDVEESHQCSLDWLMLGPAAPPRQEAFRLCGSAIPPAFISARDHVWIFFHSDASSSGQAQGFRLSYIRGKLGQASCQADEFRCDNGKCLPGPWQCNTVDECGDGSDEGNCSAPASEPPGSLCPGGTFPCSGARSTRCLPAERRWTARRTAAMAPMRLAALTWHLFGAARGPSDLHCTWLVDTQDTRRVLLQLELRLGYDDYVQVYEGLGERGDRLLQTLSYRSNHRPVSLEAAQGRLTVAYHARARSAGHGFNATYQPCGSSIEGDRGDTGEQGCFSEPQRCDGWWHCASGRDEQGCPACPPDQYPCEGGSGLCYTPADRCNNQKSCPDGADEKNCFSCQPGTFHCGTNLCIFETWRCDGQEDCQDGSDEHGCLAAVPRKVITAALIGSLVCGLLLVIALGCAFKLYSLRTQEYRAFETQMTRLEAEFVRREAPPSYGQLIAQGLIPPVEDFPVYSASQASVLQNLRTAMRRQMRRHASRRGPSRRRLGRLWNRLFHRPRAPRGQIPLLTAARTSQTVLGDGLLQPAPGATLDPPAPLTDTGSPGAAEDGSSSAPVHAPEVGPSVLPPLSLQDPEYRPVDKDRKACRDPLMDSPASVDTPREPCSAQDPHSLAPTASSTLGPHPPEPLGVCRSPPTPCSPTLEASDDEALLVC</sequence>
<accession>A0AA40LEC7</accession>
<organism evidence="18 19">
    <name type="scientific">Cnephaeus nilssonii</name>
    <name type="common">Northern bat</name>
    <name type="synonym">Eptesicus nilssonii</name>
    <dbReference type="NCBI Taxonomy" id="3371016"/>
    <lineage>
        <taxon>Eukaryota</taxon>
        <taxon>Metazoa</taxon>
        <taxon>Chordata</taxon>
        <taxon>Craniata</taxon>
        <taxon>Vertebrata</taxon>
        <taxon>Euteleostomi</taxon>
        <taxon>Mammalia</taxon>
        <taxon>Eutheria</taxon>
        <taxon>Laurasiatheria</taxon>
        <taxon>Chiroptera</taxon>
        <taxon>Yangochiroptera</taxon>
        <taxon>Vespertilionidae</taxon>
        <taxon>Cnephaeus</taxon>
    </lineage>
</organism>
<comment type="caution">
    <text evidence="18">The sequence shown here is derived from an EMBL/GenBank/DDBJ whole genome shotgun (WGS) entry which is preliminary data.</text>
</comment>
<feature type="disulfide bond" evidence="14">
    <location>
        <begin position="414"/>
        <end position="429"/>
    </location>
</feature>
<feature type="transmembrane region" description="Helical" evidence="16">
    <location>
        <begin position="474"/>
        <end position="500"/>
    </location>
</feature>
<dbReference type="EMBL" id="JAULJE010000021">
    <property type="protein sequence ID" value="KAK1330331.1"/>
    <property type="molecule type" value="Genomic_DNA"/>
</dbReference>
<reference evidence="18" key="1">
    <citation type="submission" date="2023-06" db="EMBL/GenBank/DDBJ databases">
        <title>Reference genome for the Northern bat (Eptesicus nilssonii), a most northern bat species.</title>
        <authorList>
            <person name="Laine V.N."/>
            <person name="Pulliainen A.T."/>
            <person name="Lilley T.M."/>
        </authorList>
    </citation>
    <scope>NUCLEOTIDE SEQUENCE</scope>
    <source>
        <strain evidence="18">BLF_Eptnil</strain>
        <tissue evidence="18">Kidney</tissue>
    </source>
</reference>
<dbReference type="Gene3D" id="4.10.400.10">
    <property type="entry name" value="Low-density Lipoprotein Receptor"/>
    <property type="match status" value="3"/>
</dbReference>
<dbReference type="GO" id="GO:0005905">
    <property type="term" value="C:clathrin-coated pit"/>
    <property type="evidence" value="ECO:0007669"/>
    <property type="project" value="UniProtKB-KW"/>
</dbReference>
<keyword evidence="3" id="KW-0254">Endocytosis</keyword>
<evidence type="ECO:0000256" key="3">
    <source>
        <dbReference type="ARBA" id="ARBA00022583"/>
    </source>
</evidence>
<dbReference type="CDD" id="cd00041">
    <property type="entry name" value="CUB"/>
    <property type="match status" value="2"/>
</dbReference>
<evidence type="ECO:0000256" key="6">
    <source>
        <dbReference type="ARBA" id="ARBA00022737"/>
    </source>
</evidence>
<evidence type="ECO:0000256" key="16">
    <source>
        <dbReference type="SAM" id="Phobius"/>
    </source>
</evidence>
<dbReference type="SUPFAM" id="SSF49854">
    <property type="entry name" value="Spermadhesin, CUB domain"/>
    <property type="match status" value="2"/>
</dbReference>
<dbReference type="FunFam" id="4.10.400.10:FF:000055">
    <property type="entry name" value="Low-density lipoprotein receptor-related protein 10"/>
    <property type="match status" value="1"/>
</dbReference>
<dbReference type="FunFam" id="4.10.400.10:FF:000034">
    <property type="entry name" value="Low-density lipoprotein receptor-related protein 2"/>
    <property type="match status" value="1"/>
</dbReference>
<feature type="compositionally biased region" description="Acidic residues" evidence="15">
    <location>
        <begin position="737"/>
        <end position="746"/>
    </location>
</feature>
<evidence type="ECO:0000256" key="9">
    <source>
        <dbReference type="ARBA" id="ARBA00023157"/>
    </source>
</evidence>
<keyword evidence="6" id="KW-0677">Repeat</keyword>
<dbReference type="Pfam" id="PF00431">
    <property type="entry name" value="CUB"/>
    <property type="match status" value="1"/>
</dbReference>
<dbReference type="InterPro" id="IPR050685">
    <property type="entry name" value="LDLR"/>
</dbReference>
<feature type="compositionally biased region" description="Basic and acidic residues" evidence="15">
    <location>
        <begin position="667"/>
        <end position="683"/>
    </location>
</feature>
<evidence type="ECO:0000256" key="13">
    <source>
        <dbReference type="ARBA" id="ARBA00037878"/>
    </source>
</evidence>
<dbReference type="GO" id="GO:0005886">
    <property type="term" value="C:plasma membrane"/>
    <property type="evidence" value="ECO:0007669"/>
    <property type="project" value="TreeGrafter"/>
</dbReference>
<dbReference type="InterPro" id="IPR000859">
    <property type="entry name" value="CUB_dom"/>
</dbReference>
<keyword evidence="5" id="KW-0732">Signal</keyword>
<evidence type="ECO:0000259" key="17">
    <source>
        <dbReference type="PROSITE" id="PS01180"/>
    </source>
</evidence>
<dbReference type="InterPro" id="IPR036055">
    <property type="entry name" value="LDL_receptor-like_sf"/>
</dbReference>
<keyword evidence="11" id="KW-0168">Coated pit</keyword>
<evidence type="ECO:0000256" key="8">
    <source>
        <dbReference type="ARBA" id="ARBA00023136"/>
    </source>
</evidence>
<dbReference type="FunFam" id="2.60.120.290:FF:000021">
    <property type="entry name" value="Low-density lipoprotein receptor-related protein 12"/>
    <property type="match status" value="1"/>
</dbReference>
<feature type="domain" description="CUB" evidence="17">
    <location>
        <begin position="222"/>
        <end position="352"/>
    </location>
</feature>
<comment type="similarity">
    <text evidence="2">Belongs to the LDLR family.</text>
</comment>
<dbReference type="InterPro" id="IPR035914">
    <property type="entry name" value="Sperma_CUB_dom_sf"/>
</dbReference>
<name>A0AA40LEC7_CNENI</name>
<dbReference type="SMART" id="SM00192">
    <property type="entry name" value="LDLa"/>
    <property type="match status" value="4"/>
</dbReference>
<proteinExistence type="inferred from homology"/>
<evidence type="ECO:0000256" key="2">
    <source>
        <dbReference type="ARBA" id="ARBA00009939"/>
    </source>
</evidence>
<keyword evidence="19" id="KW-1185">Reference proteome</keyword>
<dbReference type="InterPro" id="IPR023415">
    <property type="entry name" value="LDLR_class-A_CS"/>
</dbReference>
<dbReference type="CDD" id="cd00112">
    <property type="entry name" value="LDLa"/>
    <property type="match status" value="3"/>
</dbReference>
<keyword evidence="7 16" id="KW-1133">Transmembrane helix</keyword>
<dbReference type="PROSITE" id="PS50068">
    <property type="entry name" value="LDLRA_2"/>
    <property type="match status" value="3"/>
</dbReference>
<keyword evidence="8 16" id="KW-0472">Membrane</keyword>
<dbReference type="PANTHER" id="PTHR24270">
    <property type="entry name" value="LOW-DENSITY LIPOPROTEIN RECEPTOR-RELATED"/>
    <property type="match status" value="1"/>
</dbReference>
<protein>
    <recommendedName>
        <fullName evidence="17">CUB domain-containing protein</fullName>
    </recommendedName>
</protein>
<dbReference type="AlphaFoldDB" id="A0AA40LEC7"/>
<dbReference type="Proteomes" id="UP001177744">
    <property type="component" value="Unassembled WGS sequence"/>
</dbReference>
<evidence type="ECO:0000256" key="5">
    <source>
        <dbReference type="ARBA" id="ARBA00022729"/>
    </source>
</evidence>
<evidence type="ECO:0000256" key="10">
    <source>
        <dbReference type="ARBA" id="ARBA00023170"/>
    </source>
</evidence>
<dbReference type="PANTHER" id="PTHR24270:SF22">
    <property type="entry name" value="LOW-DENSITY LIPOPROTEIN RECEPTOR-RELATED PROTEIN 3"/>
    <property type="match status" value="1"/>
</dbReference>
<feature type="domain" description="CUB" evidence="17">
    <location>
        <begin position="46"/>
        <end position="162"/>
    </location>
</feature>
<feature type="region of interest" description="Disordered" evidence="15">
    <location>
        <begin position="614"/>
        <end position="746"/>
    </location>
</feature>
<dbReference type="Gene3D" id="2.60.120.290">
    <property type="entry name" value="Spermadhesin, CUB domain"/>
    <property type="match status" value="2"/>
</dbReference>
<evidence type="ECO:0000313" key="18">
    <source>
        <dbReference type="EMBL" id="KAK1330331.1"/>
    </source>
</evidence>
<feature type="disulfide bond" evidence="14">
    <location>
        <begin position="432"/>
        <end position="444"/>
    </location>
</feature>
<feature type="disulfide bond" evidence="14">
    <location>
        <begin position="176"/>
        <end position="194"/>
    </location>
</feature>
<evidence type="ECO:0000256" key="11">
    <source>
        <dbReference type="ARBA" id="ARBA00023176"/>
    </source>
</evidence>
<dbReference type="SMART" id="SM00042">
    <property type="entry name" value="CUB"/>
    <property type="match status" value="1"/>
</dbReference>
<feature type="disulfide bond" evidence="14">
    <location>
        <begin position="188"/>
        <end position="203"/>
    </location>
</feature>